<dbReference type="RefSeq" id="WP_074223286.1">
    <property type="nucleotide sequence ID" value="NZ_FSRC01000001.1"/>
</dbReference>
<evidence type="ECO:0000313" key="6">
    <source>
        <dbReference type="Proteomes" id="UP000185221"/>
    </source>
</evidence>
<name>A0A1N6D9R4_9BACT</name>
<organism evidence="5 6">
    <name type="scientific">Algoriphagus halophilus</name>
    <dbReference type="NCBI Taxonomy" id="226505"/>
    <lineage>
        <taxon>Bacteria</taxon>
        <taxon>Pseudomonadati</taxon>
        <taxon>Bacteroidota</taxon>
        <taxon>Cytophagia</taxon>
        <taxon>Cytophagales</taxon>
        <taxon>Cyclobacteriaceae</taxon>
        <taxon>Algoriphagus</taxon>
    </lineage>
</organism>
<evidence type="ECO:0000256" key="2">
    <source>
        <dbReference type="ARBA" id="ARBA00022803"/>
    </source>
</evidence>
<dbReference type="InterPro" id="IPR052346">
    <property type="entry name" value="O-mannosyl-transferase_TMTC"/>
</dbReference>
<dbReference type="Pfam" id="PF13181">
    <property type="entry name" value="TPR_8"/>
    <property type="match status" value="2"/>
</dbReference>
<keyword evidence="1" id="KW-0677">Repeat</keyword>
<dbReference type="SUPFAM" id="SSF48452">
    <property type="entry name" value="TPR-like"/>
    <property type="match status" value="1"/>
</dbReference>
<feature type="transmembrane region" description="Helical" evidence="4">
    <location>
        <begin position="324"/>
        <end position="344"/>
    </location>
</feature>
<feature type="transmembrane region" description="Helical" evidence="4">
    <location>
        <begin position="96"/>
        <end position="115"/>
    </location>
</feature>
<dbReference type="STRING" id="226505.SAMN05444394_0541"/>
<feature type="transmembrane region" description="Helical" evidence="4">
    <location>
        <begin position="221"/>
        <end position="238"/>
    </location>
</feature>
<sequence length="792" mass="89394">MKQKPIFWILFISLLGAALYIHTFNYGYSGDDGIYAYFNRVTQKGLAEWTELFQYGSMNFISINPVNTSIYRPFTLLTFAIEYQIFGEFNATNGHILNVILYFFLLVILGNLMVILSQKKALPIFVPLLVLLLYAVHPIHTEVVASVKSRDTLLASLFAFSAILYWVKNEGSFTLPKQFLVGGLFFLSLISKEETITLMALVFLIAYFFQKRSFGASIKSVIPYLIPVILYLVCRAIVLDEAATVYDSKINSVLYGVSGGERLATNLFIYLQYVKLLVVPHPLSWDYSFSQIDVQTFANPLVWVSLLFFAGLIFVAVKGLKSRSLISFGILFYLATFSIFANLTDSLTIGSNLGERFLFIPSLAFCFLVVYGLYMLMQHYQIQKAPLISLLILMPFLLAFSWKTIDRAKVWKDGLSLSYSGIETAPKSWRTHVMYAEELRLEAAKLKTTSPDSARDYYAESVVHFDQAYEILGEDASVSQYLAALAESLLGVGDTTRALVVLEQSIEKQPDSHFAKFKLAAISFEQGDYERARRLYLESLQTKKPDLYATYKNLGLTYIRLNEKANAVAVFEKALEVQEDPEINRNLAYLYTELGDLEKAKAYGAGEDDFSVEETAFLLAMRAGNTAFENKNYAEAVRNYSEIEAAFEDFGGSEKYPSYYAAYGKALLESKDTLASKARFLKAYEVDPGNSVVLTNLGTISFLKDRNYANAEKYFRAAVEAGHEDQFSAYTNLGTALIVQRKEREAIEAFEKSLQYGSSRSVLSNLYLLNKAVGNEERMKYYQEQLANTSNQ</sequence>
<dbReference type="EMBL" id="FSRC01000001">
    <property type="protein sequence ID" value="SIN67433.1"/>
    <property type="molecule type" value="Genomic_DNA"/>
</dbReference>
<keyword evidence="2 3" id="KW-0802">TPR repeat</keyword>
<feature type="transmembrane region" description="Helical" evidence="4">
    <location>
        <begin position="151"/>
        <end position="167"/>
    </location>
</feature>
<dbReference type="InterPro" id="IPR019734">
    <property type="entry name" value="TPR_rpt"/>
</dbReference>
<dbReference type="PANTHER" id="PTHR44227:SF3">
    <property type="entry name" value="PROTEIN O-MANNOSYL-TRANSFERASE TMTC4"/>
    <property type="match status" value="1"/>
</dbReference>
<feature type="transmembrane region" description="Helical" evidence="4">
    <location>
        <begin position="385"/>
        <end position="402"/>
    </location>
</feature>
<feature type="repeat" description="TPR" evidence="3">
    <location>
        <begin position="727"/>
        <end position="760"/>
    </location>
</feature>
<feature type="transmembrane region" description="Helical" evidence="4">
    <location>
        <begin position="6"/>
        <end position="28"/>
    </location>
</feature>
<protein>
    <submittedName>
        <fullName evidence="5">Flp pilus assembly protein TadD, contains TPR repeats</fullName>
    </submittedName>
</protein>
<proteinExistence type="predicted"/>
<keyword evidence="4" id="KW-1133">Transmembrane helix</keyword>
<accession>A0A1N6D9R4</accession>
<dbReference type="PROSITE" id="PS50005">
    <property type="entry name" value="TPR"/>
    <property type="match status" value="2"/>
</dbReference>
<dbReference type="AlphaFoldDB" id="A0A1N6D9R4"/>
<keyword evidence="4" id="KW-0812">Transmembrane</keyword>
<dbReference type="Proteomes" id="UP000185221">
    <property type="component" value="Unassembled WGS sequence"/>
</dbReference>
<dbReference type="Gene3D" id="1.25.40.10">
    <property type="entry name" value="Tetratricopeptide repeat domain"/>
    <property type="match status" value="2"/>
</dbReference>
<feature type="transmembrane region" description="Helical" evidence="4">
    <location>
        <begin position="297"/>
        <end position="317"/>
    </location>
</feature>
<dbReference type="InterPro" id="IPR011990">
    <property type="entry name" value="TPR-like_helical_dom_sf"/>
</dbReference>
<dbReference type="SMART" id="SM00028">
    <property type="entry name" value="TPR"/>
    <property type="match status" value="7"/>
</dbReference>
<evidence type="ECO:0000313" key="5">
    <source>
        <dbReference type="EMBL" id="SIN67433.1"/>
    </source>
</evidence>
<dbReference type="UniPathway" id="UPA00378"/>
<feature type="transmembrane region" description="Helical" evidence="4">
    <location>
        <begin position="179"/>
        <end position="209"/>
    </location>
</feature>
<dbReference type="PANTHER" id="PTHR44227">
    <property type="match status" value="1"/>
</dbReference>
<dbReference type="Pfam" id="PF13432">
    <property type="entry name" value="TPR_16"/>
    <property type="match status" value="2"/>
</dbReference>
<evidence type="ECO:0000256" key="3">
    <source>
        <dbReference type="PROSITE-ProRule" id="PRU00339"/>
    </source>
</evidence>
<reference evidence="6" key="1">
    <citation type="submission" date="2016-11" db="EMBL/GenBank/DDBJ databases">
        <authorList>
            <person name="Varghese N."/>
            <person name="Submissions S."/>
        </authorList>
    </citation>
    <scope>NUCLEOTIDE SEQUENCE [LARGE SCALE GENOMIC DNA]</scope>
    <source>
        <strain evidence="6">DSM 15292</strain>
    </source>
</reference>
<gene>
    <name evidence="5" type="ORF">SAMN05444394_0541</name>
</gene>
<keyword evidence="4" id="KW-0472">Membrane</keyword>
<keyword evidence="6" id="KW-1185">Reference proteome</keyword>
<evidence type="ECO:0000256" key="4">
    <source>
        <dbReference type="SAM" id="Phobius"/>
    </source>
</evidence>
<dbReference type="SUPFAM" id="SSF81901">
    <property type="entry name" value="HCP-like"/>
    <property type="match status" value="1"/>
</dbReference>
<feature type="transmembrane region" description="Helical" evidence="4">
    <location>
        <begin position="356"/>
        <end position="376"/>
    </location>
</feature>
<evidence type="ECO:0000256" key="1">
    <source>
        <dbReference type="ARBA" id="ARBA00022737"/>
    </source>
</evidence>
<feature type="transmembrane region" description="Helical" evidence="4">
    <location>
        <begin position="121"/>
        <end position="139"/>
    </location>
</feature>
<dbReference type="OrthoDB" id="1489021at2"/>
<feature type="repeat" description="TPR" evidence="3">
    <location>
        <begin position="548"/>
        <end position="581"/>
    </location>
</feature>